<accession>A0ABW7C1P0</accession>
<comment type="caution">
    <text evidence="4">The sequence shown here is derived from an EMBL/GenBank/DDBJ whole genome shotgun (WGS) entry which is preliminary data.</text>
</comment>
<evidence type="ECO:0000313" key="5">
    <source>
        <dbReference type="Proteomes" id="UP001604282"/>
    </source>
</evidence>
<name>A0ABW7C1P0_9ACTN</name>
<evidence type="ECO:0000256" key="1">
    <source>
        <dbReference type="ARBA" id="ARBA00022679"/>
    </source>
</evidence>
<organism evidence="4 5">
    <name type="scientific">Streptomyces omiyaensis</name>
    <dbReference type="NCBI Taxonomy" id="68247"/>
    <lineage>
        <taxon>Bacteria</taxon>
        <taxon>Bacillati</taxon>
        <taxon>Actinomycetota</taxon>
        <taxon>Actinomycetes</taxon>
        <taxon>Kitasatosporales</taxon>
        <taxon>Streptomycetaceae</taxon>
        <taxon>Streptomyces</taxon>
    </lineage>
</organism>
<evidence type="ECO:0000313" key="4">
    <source>
        <dbReference type="EMBL" id="MFG3193492.1"/>
    </source>
</evidence>
<gene>
    <name evidence="4" type="ORF">ACGFYS_31685</name>
</gene>
<dbReference type="CDD" id="cd03784">
    <property type="entry name" value="GT1_Gtf-like"/>
    <property type="match status" value="1"/>
</dbReference>
<sequence length="468" mass="50110">MVVVSPPFASHAQPLSVLAGALARRGADVFFACAPEFEGFAQRADVGFAPLTVTRNANTGVARNTPQAAGERARLDEFLDSTRHGAVSALLTQCRHRGQDMLPDPEGTLTRIRSLHARLAPDWYVVDQLSYPVTLALHCLGLRYATFCPGHPTYVPASGSALFGVPYAWPEAIRPSDEELADLRRAALAVDTAFTRRFAETARLHAPAAPPPGRAFALASPHAVVFNYPDFPWLPRRPENGTAFVHGGHCVPAAEPGPGAPWEAVPRRLRATHRRLVLIALGTFLSARDDVLALLVGGLRTHLPDTAVIVAAGDRAAALSHLAGPGVHVDAVVPQRWLLGKVDAVVHHGGNNSFTEALASGTPALVLPFSSDQFAIAHDAERAGLARCLDPSRLDGRTAGAALRRLLDEPPPGLRHWSRRVARRGPDWMARRLLGAMAPDGARPSRTDVTPARRRPRRASAAPSSYGS</sequence>
<feature type="compositionally biased region" description="Low complexity" evidence="2">
    <location>
        <begin position="459"/>
        <end position="468"/>
    </location>
</feature>
<dbReference type="InterPro" id="IPR050426">
    <property type="entry name" value="Glycosyltransferase_28"/>
</dbReference>
<keyword evidence="1" id="KW-0808">Transferase</keyword>
<dbReference type="PANTHER" id="PTHR48050:SF13">
    <property type="entry name" value="STEROL 3-BETA-GLUCOSYLTRANSFERASE UGT80A2"/>
    <property type="match status" value="1"/>
</dbReference>
<dbReference type="Proteomes" id="UP001604282">
    <property type="component" value="Unassembled WGS sequence"/>
</dbReference>
<feature type="domain" description="Erythromycin biosynthesis protein CIII-like C-terminal" evidence="3">
    <location>
        <begin position="305"/>
        <end position="420"/>
    </location>
</feature>
<dbReference type="RefSeq" id="WP_229883958.1">
    <property type="nucleotide sequence ID" value="NZ_BMVV01000041.1"/>
</dbReference>
<dbReference type="EMBL" id="JBICZW010000030">
    <property type="protein sequence ID" value="MFG3193492.1"/>
    <property type="molecule type" value="Genomic_DNA"/>
</dbReference>
<evidence type="ECO:0000256" key="2">
    <source>
        <dbReference type="SAM" id="MobiDB-lite"/>
    </source>
</evidence>
<protein>
    <submittedName>
        <fullName evidence="4">Glycosyltransferase</fullName>
    </submittedName>
</protein>
<dbReference type="InterPro" id="IPR010610">
    <property type="entry name" value="EryCIII-like_C"/>
</dbReference>
<dbReference type="PANTHER" id="PTHR48050">
    <property type="entry name" value="STEROL 3-BETA-GLUCOSYLTRANSFERASE"/>
    <property type="match status" value="1"/>
</dbReference>
<dbReference type="SUPFAM" id="SSF53756">
    <property type="entry name" value="UDP-Glycosyltransferase/glycogen phosphorylase"/>
    <property type="match status" value="1"/>
</dbReference>
<dbReference type="Gene3D" id="3.40.50.2000">
    <property type="entry name" value="Glycogen Phosphorylase B"/>
    <property type="match status" value="2"/>
</dbReference>
<proteinExistence type="predicted"/>
<dbReference type="Pfam" id="PF06722">
    <property type="entry name" value="EryCIII-like_C"/>
    <property type="match status" value="1"/>
</dbReference>
<dbReference type="InterPro" id="IPR002213">
    <property type="entry name" value="UDP_glucos_trans"/>
</dbReference>
<reference evidence="4 5" key="1">
    <citation type="submission" date="2024-10" db="EMBL/GenBank/DDBJ databases">
        <title>The Natural Products Discovery Center: Release of the First 8490 Sequenced Strains for Exploring Actinobacteria Biosynthetic Diversity.</title>
        <authorList>
            <person name="Kalkreuter E."/>
            <person name="Kautsar S.A."/>
            <person name="Yang D."/>
            <person name="Bader C.D."/>
            <person name="Teijaro C.N."/>
            <person name="Fluegel L."/>
            <person name="Davis C.M."/>
            <person name="Simpson J.R."/>
            <person name="Lauterbach L."/>
            <person name="Steele A.D."/>
            <person name="Gui C."/>
            <person name="Meng S."/>
            <person name="Li G."/>
            <person name="Viehrig K."/>
            <person name="Ye F."/>
            <person name="Su P."/>
            <person name="Kiefer A.F."/>
            <person name="Nichols A."/>
            <person name="Cepeda A.J."/>
            <person name="Yan W."/>
            <person name="Fan B."/>
            <person name="Jiang Y."/>
            <person name="Adhikari A."/>
            <person name="Zheng C.-J."/>
            <person name="Schuster L."/>
            <person name="Cowan T.M."/>
            <person name="Smanski M.J."/>
            <person name="Chevrette M.G."/>
            <person name="De Carvalho L.P.S."/>
            <person name="Shen B."/>
        </authorList>
    </citation>
    <scope>NUCLEOTIDE SEQUENCE [LARGE SCALE GENOMIC DNA]</scope>
    <source>
        <strain evidence="4 5">NPDC048229</strain>
    </source>
</reference>
<evidence type="ECO:0000259" key="3">
    <source>
        <dbReference type="Pfam" id="PF06722"/>
    </source>
</evidence>
<keyword evidence="5" id="KW-1185">Reference proteome</keyword>
<feature type="region of interest" description="Disordered" evidence="2">
    <location>
        <begin position="435"/>
        <end position="468"/>
    </location>
</feature>